<evidence type="ECO:0008006" key="4">
    <source>
        <dbReference type="Google" id="ProtNLM"/>
    </source>
</evidence>
<keyword evidence="1" id="KW-0472">Membrane</keyword>
<accession>A0A1F4VDV5</accession>
<evidence type="ECO:0000313" key="3">
    <source>
        <dbReference type="Proteomes" id="UP000176504"/>
    </source>
</evidence>
<name>A0A1F4VDV5_UNCKA</name>
<keyword evidence="1" id="KW-1133">Transmembrane helix</keyword>
<gene>
    <name evidence="2" type="ORF">A3A78_00070</name>
</gene>
<reference evidence="2 3" key="1">
    <citation type="journal article" date="2016" name="Nat. Commun.">
        <title>Thousands of microbial genomes shed light on interconnected biogeochemical processes in an aquifer system.</title>
        <authorList>
            <person name="Anantharaman K."/>
            <person name="Brown C.T."/>
            <person name="Hug L.A."/>
            <person name="Sharon I."/>
            <person name="Castelle C.J."/>
            <person name="Probst A.J."/>
            <person name="Thomas B.C."/>
            <person name="Singh A."/>
            <person name="Wilkins M.J."/>
            <person name="Karaoz U."/>
            <person name="Brodie E.L."/>
            <person name="Williams K.H."/>
            <person name="Hubbard S.S."/>
            <person name="Banfield J.F."/>
        </authorList>
    </citation>
    <scope>NUCLEOTIDE SEQUENCE [LARGE SCALE GENOMIC DNA]</scope>
</reference>
<sequence>MRDKNYLYTLLALILILFSILILLYVLRGGKLANTNETSDNVFLLETQKKKVGDVEVLATPKLSSTAFEVSFVLDTHSVELNYDLTLLAVLTNEEGETLTPLKWKGDALGGHHRKGQLFFQPFPTMPKTLDLVINEIEGESVKFTWEVK</sequence>
<organism evidence="2 3">
    <name type="scientific">candidate division WWE3 bacterium RIFCSPLOWO2_01_FULL_41_18</name>
    <dbReference type="NCBI Taxonomy" id="1802625"/>
    <lineage>
        <taxon>Bacteria</taxon>
        <taxon>Katanobacteria</taxon>
    </lineage>
</organism>
<keyword evidence="1" id="KW-0812">Transmembrane</keyword>
<evidence type="ECO:0000313" key="2">
    <source>
        <dbReference type="EMBL" id="OGC55347.1"/>
    </source>
</evidence>
<dbReference type="AlphaFoldDB" id="A0A1F4VDV5"/>
<evidence type="ECO:0000256" key="1">
    <source>
        <dbReference type="SAM" id="Phobius"/>
    </source>
</evidence>
<dbReference type="EMBL" id="MEVI01000002">
    <property type="protein sequence ID" value="OGC55347.1"/>
    <property type="molecule type" value="Genomic_DNA"/>
</dbReference>
<feature type="transmembrane region" description="Helical" evidence="1">
    <location>
        <begin position="6"/>
        <end position="27"/>
    </location>
</feature>
<proteinExistence type="predicted"/>
<protein>
    <recommendedName>
        <fullName evidence="4">DUF4352 domain-containing protein</fullName>
    </recommendedName>
</protein>
<dbReference type="Proteomes" id="UP000176504">
    <property type="component" value="Unassembled WGS sequence"/>
</dbReference>
<comment type="caution">
    <text evidence="2">The sequence shown here is derived from an EMBL/GenBank/DDBJ whole genome shotgun (WGS) entry which is preliminary data.</text>
</comment>